<dbReference type="InterPro" id="IPR006093">
    <property type="entry name" value="Oxy_OxRdtase_FAD_BS"/>
</dbReference>
<dbReference type="InterPro" id="IPR006094">
    <property type="entry name" value="Oxid_FAD_bind_N"/>
</dbReference>
<comment type="similarity">
    <text evidence="2">Belongs to the oxygen-dependent FAD-linked oxidoreductase family.</text>
</comment>
<dbReference type="SUPFAM" id="SSF56176">
    <property type="entry name" value="FAD-binding/transporter-associated domain-like"/>
    <property type="match status" value="1"/>
</dbReference>
<evidence type="ECO:0000313" key="8">
    <source>
        <dbReference type="Proteomes" id="UP000533598"/>
    </source>
</evidence>
<evidence type="ECO:0000259" key="6">
    <source>
        <dbReference type="PROSITE" id="PS51387"/>
    </source>
</evidence>
<evidence type="ECO:0000256" key="3">
    <source>
        <dbReference type="ARBA" id="ARBA00022630"/>
    </source>
</evidence>
<dbReference type="AlphaFoldDB" id="A0A7W7FT03"/>
<dbReference type="InterPro" id="IPR016169">
    <property type="entry name" value="FAD-bd_PCMH_sub2"/>
</dbReference>
<dbReference type="Gene3D" id="3.30.465.10">
    <property type="match status" value="1"/>
</dbReference>
<organism evidence="7 8">
    <name type="scientific">Crossiella cryophila</name>
    <dbReference type="NCBI Taxonomy" id="43355"/>
    <lineage>
        <taxon>Bacteria</taxon>
        <taxon>Bacillati</taxon>
        <taxon>Actinomycetota</taxon>
        <taxon>Actinomycetes</taxon>
        <taxon>Pseudonocardiales</taxon>
        <taxon>Pseudonocardiaceae</taxon>
        <taxon>Crossiella</taxon>
    </lineage>
</organism>
<keyword evidence="4" id="KW-0274">FAD</keyword>
<dbReference type="GO" id="GO:0016491">
    <property type="term" value="F:oxidoreductase activity"/>
    <property type="evidence" value="ECO:0007669"/>
    <property type="project" value="UniProtKB-KW"/>
</dbReference>
<dbReference type="PANTHER" id="PTHR42973">
    <property type="entry name" value="BINDING OXIDOREDUCTASE, PUTATIVE (AFU_ORTHOLOGUE AFUA_1G17690)-RELATED"/>
    <property type="match status" value="1"/>
</dbReference>
<feature type="domain" description="FAD-binding PCMH-type" evidence="6">
    <location>
        <begin position="31"/>
        <end position="199"/>
    </location>
</feature>
<dbReference type="InterPro" id="IPR016166">
    <property type="entry name" value="FAD-bd_PCMH"/>
</dbReference>
<dbReference type="EMBL" id="JACHMH010000001">
    <property type="protein sequence ID" value="MBB4676505.1"/>
    <property type="molecule type" value="Genomic_DNA"/>
</dbReference>
<sequence>MSEQLSWLTGRIITSDMPRYAEVCTGWNSRIRHRPEVVVTPGDAADVQAAVRFAAELSLPVRVQSTGHGALAAAEGGLLLDTSALTGIRLDPVARTAEVGAGTRWQELLEAAHPYGLAGLSGSSGNLGVTGYALGGGSGWLARKHGLCSDSILAAEIVTANGRLRWVDTDREPELWQAVRGGGPNVGVITKLRLGLVSVPQVFAGATYWPIEDAAEVFALYRDWVAGTPLELTSALTFLQYPESPALPEPLRGRTLVALRGVYAGGESAAVEVLRPLRSRPGAVLDSFREMAYREIDTVTNDPVKPLPRTGYSTAVTELPAGLVELARTGESFVSLEARHVAGAGARLGAEGAEFLVFTMAVTPDETSVAEAGEFGRKVAQVCAPYRTGHNLMSFLLAPPEAGGLPEQVAAAFPAEYRERLAAVKAHYDPAGLFGGDRRLVQP</sequence>
<dbReference type="PROSITE" id="PS51387">
    <property type="entry name" value="FAD_PCMH"/>
    <property type="match status" value="1"/>
</dbReference>
<accession>A0A7W7FT03</accession>
<dbReference type="PROSITE" id="PS00862">
    <property type="entry name" value="OX2_COVAL_FAD"/>
    <property type="match status" value="1"/>
</dbReference>
<name>A0A7W7FT03_9PSEU</name>
<evidence type="ECO:0000256" key="4">
    <source>
        <dbReference type="ARBA" id="ARBA00022827"/>
    </source>
</evidence>
<dbReference type="Gene3D" id="3.40.462.20">
    <property type="match status" value="1"/>
</dbReference>
<dbReference type="InterPro" id="IPR050416">
    <property type="entry name" value="FAD-linked_Oxidoreductase"/>
</dbReference>
<reference evidence="7 8" key="1">
    <citation type="submission" date="2020-08" db="EMBL/GenBank/DDBJ databases">
        <title>Sequencing the genomes of 1000 actinobacteria strains.</title>
        <authorList>
            <person name="Klenk H.-P."/>
        </authorList>
    </citation>
    <scope>NUCLEOTIDE SEQUENCE [LARGE SCALE GENOMIC DNA]</scope>
    <source>
        <strain evidence="7 8">DSM 44230</strain>
    </source>
</reference>
<evidence type="ECO:0000256" key="2">
    <source>
        <dbReference type="ARBA" id="ARBA00005466"/>
    </source>
</evidence>
<proteinExistence type="inferred from homology"/>
<dbReference type="PANTHER" id="PTHR42973:SF39">
    <property type="entry name" value="FAD-BINDING PCMH-TYPE DOMAIN-CONTAINING PROTEIN"/>
    <property type="match status" value="1"/>
</dbReference>
<keyword evidence="8" id="KW-1185">Reference proteome</keyword>
<keyword evidence="5" id="KW-0560">Oxidoreductase</keyword>
<dbReference type="GO" id="GO:0071949">
    <property type="term" value="F:FAD binding"/>
    <property type="evidence" value="ECO:0007669"/>
    <property type="project" value="InterPro"/>
</dbReference>
<dbReference type="Proteomes" id="UP000533598">
    <property type="component" value="Unassembled WGS sequence"/>
</dbReference>
<dbReference type="InterPro" id="IPR036318">
    <property type="entry name" value="FAD-bd_PCMH-like_sf"/>
</dbReference>
<gene>
    <name evidence="7" type="ORF">HNR67_002623</name>
</gene>
<comment type="caution">
    <text evidence="7">The sequence shown here is derived from an EMBL/GenBank/DDBJ whole genome shotgun (WGS) entry which is preliminary data.</text>
</comment>
<keyword evidence="3" id="KW-0285">Flavoprotein</keyword>
<evidence type="ECO:0000256" key="5">
    <source>
        <dbReference type="ARBA" id="ARBA00023002"/>
    </source>
</evidence>
<evidence type="ECO:0000313" key="7">
    <source>
        <dbReference type="EMBL" id="MBB4676505.1"/>
    </source>
</evidence>
<dbReference type="RefSeq" id="WP_185002323.1">
    <property type="nucleotide sequence ID" value="NZ_BAAAUI010000015.1"/>
</dbReference>
<protein>
    <submittedName>
        <fullName evidence="7">FAD/FMN-containing dehydrogenase</fullName>
    </submittedName>
</protein>
<dbReference type="Gene3D" id="3.30.43.10">
    <property type="entry name" value="Uridine Diphospho-n-acetylenolpyruvylglucosamine Reductase, domain 2"/>
    <property type="match status" value="1"/>
</dbReference>
<dbReference type="Pfam" id="PF01565">
    <property type="entry name" value="FAD_binding_4"/>
    <property type="match status" value="1"/>
</dbReference>
<dbReference type="InterPro" id="IPR016167">
    <property type="entry name" value="FAD-bd_PCMH_sub1"/>
</dbReference>
<comment type="cofactor">
    <cofactor evidence="1">
        <name>FAD</name>
        <dbReference type="ChEBI" id="CHEBI:57692"/>
    </cofactor>
</comment>
<evidence type="ECO:0000256" key="1">
    <source>
        <dbReference type="ARBA" id="ARBA00001974"/>
    </source>
</evidence>